<keyword evidence="3" id="KW-1185">Reference proteome</keyword>
<protein>
    <submittedName>
        <fullName evidence="2">Uncharacterized protein</fullName>
    </submittedName>
</protein>
<sequence length="155" mass="18301">MNVARSLEVGRAIRTWVFFSCAIYFYRRHRFWFFFLRFIGKKKGDPSTLRYPSSVSTIILFCFHGTTFCFFKYKLCIFTTFYCSWSPCLIPAPPTNLYTINSLSPIEVNILYLAAELGQFFYFYFFAFPFTHLEADRSLLGWESVHVAWNVLCVS</sequence>
<dbReference type="EMBL" id="ML120385">
    <property type="protein sequence ID" value="RPA99669.1"/>
    <property type="molecule type" value="Genomic_DNA"/>
</dbReference>
<dbReference type="AlphaFoldDB" id="A0A3N4JN63"/>
<evidence type="ECO:0000313" key="3">
    <source>
        <dbReference type="Proteomes" id="UP000276215"/>
    </source>
</evidence>
<feature type="transmembrane region" description="Helical" evidence="1">
    <location>
        <begin position="12"/>
        <end position="29"/>
    </location>
</feature>
<name>A0A3N4JN63_9PEZI</name>
<keyword evidence="1" id="KW-0472">Membrane</keyword>
<dbReference type="Proteomes" id="UP000276215">
    <property type="component" value="Unassembled WGS sequence"/>
</dbReference>
<evidence type="ECO:0000256" key="1">
    <source>
        <dbReference type="SAM" id="Phobius"/>
    </source>
</evidence>
<keyword evidence="1" id="KW-0812">Transmembrane</keyword>
<feature type="transmembrane region" description="Helical" evidence="1">
    <location>
        <begin position="49"/>
        <end position="71"/>
    </location>
</feature>
<evidence type="ECO:0000313" key="2">
    <source>
        <dbReference type="EMBL" id="RPA99669.1"/>
    </source>
</evidence>
<proteinExistence type="predicted"/>
<reference evidence="2 3" key="1">
    <citation type="journal article" date="2018" name="Nat. Ecol. Evol.">
        <title>Pezizomycetes genomes reveal the molecular basis of ectomycorrhizal truffle lifestyle.</title>
        <authorList>
            <person name="Murat C."/>
            <person name="Payen T."/>
            <person name="Noel B."/>
            <person name="Kuo A."/>
            <person name="Morin E."/>
            <person name="Chen J."/>
            <person name="Kohler A."/>
            <person name="Krizsan K."/>
            <person name="Balestrini R."/>
            <person name="Da Silva C."/>
            <person name="Montanini B."/>
            <person name="Hainaut M."/>
            <person name="Levati E."/>
            <person name="Barry K.W."/>
            <person name="Belfiori B."/>
            <person name="Cichocki N."/>
            <person name="Clum A."/>
            <person name="Dockter R.B."/>
            <person name="Fauchery L."/>
            <person name="Guy J."/>
            <person name="Iotti M."/>
            <person name="Le Tacon F."/>
            <person name="Lindquist E.A."/>
            <person name="Lipzen A."/>
            <person name="Malagnac F."/>
            <person name="Mello A."/>
            <person name="Molinier V."/>
            <person name="Miyauchi S."/>
            <person name="Poulain J."/>
            <person name="Riccioni C."/>
            <person name="Rubini A."/>
            <person name="Sitrit Y."/>
            <person name="Splivallo R."/>
            <person name="Traeger S."/>
            <person name="Wang M."/>
            <person name="Zifcakova L."/>
            <person name="Wipf D."/>
            <person name="Zambonelli A."/>
            <person name="Paolocci F."/>
            <person name="Nowrousian M."/>
            <person name="Ottonello S."/>
            <person name="Baldrian P."/>
            <person name="Spatafora J.W."/>
            <person name="Henrissat B."/>
            <person name="Nagy L.G."/>
            <person name="Aury J.M."/>
            <person name="Wincker P."/>
            <person name="Grigoriev I.V."/>
            <person name="Bonfante P."/>
            <person name="Martin F.M."/>
        </authorList>
    </citation>
    <scope>NUCLEOTIDE SEQUENCE [LARGE SCALE GENOMIC DNA]</scope>
    <source>
        <strain evidence="2 3">120613-1</strain>
    </source>
</reference>
<gene>
    <name evidence="2" type="ORF">L873DRAFT_872048</name>
</gene>
<organism evidence="2 3">
    <name type="scientific">Choiromyces venosus 120613-1</name>
    <dbReference type="NCBI Taxonomy" id="1336337"/>
    <lineage>
        <taxon>Eukaryota</taxon>
        <taxon>Fungi</taxon>
        <taxon>Dikarya</taxon>
        <taxon>Ascomycota</taxon>
        <taxon>Pezizomycotina</taxon>
        <taxon>Pezizomycetes</taxon>
        <taxon>Pezizales</taxon>
        <taxon>Tuberaceae</taxon>
        <taxon>Choiromyces</taxon>
    </lineage>
</organism>
<keyword evidence="1" id="KW-1133">Transmembrane helix</keyword>
<accession>A0A3N4JN63</accession>
<feature type="transmembrane region" description="Helical" evidence="1">
    <location>
        <begin position="110"/>
        <end position="130"/>
    </location>
</feature>